<reference evidence="9 10" key="1">
    <citation type="journal article" date="2023" name="Commun. Biol.">
        <title>Reorganization of the ancestral sex-determining regions during the evolution of trioecy in Pleodorina starrii.</title>
        <authorList>
            <person name="Takahashi K."/>
            <person name="Suzuki S."/>
            <person name="Kawai-Toyooka H."/>
            <person name="Yamamoto K."/>
            <person name="Hamaji T."/>
            <person name="Ootsuki R."/>
            <person name="Yamaguchi H."/>
            <person name="Kawachi M."/>
            <person name="Higashiyama T."/>
            <person name="Nozaki H."/>
        </authorList>
    </citation>
    <scope>NUCLEOTIDE SEQUENCE [LARGE SCALE GENOMIC DNA]</scope>
    <source>
        <strain evidence="9 10">NIES-4479</strain>
    </source>
</reference>
<evidence type="ECO:0000313" key="9">
    <source>
        <dbReference type="EMBL" id="GLC61393.1"/>
    </source>
</evidence>
<dbReference type="EMBL" id="BRXU01000045">
    <property type="protein sequence ID" value="GLC61393.1"/>
    <property type="molecule type" value="Genomic_DNA"/>
</dbReference>
<evidence type="ECO:0000256" key="7">
    <source>
        <dbReference type="ARBA" id="ARBA00032129"/>
    </source>
</evidence>
<dbReference type="InterPro" id="IPR036249">
    <property type="entry name" value="Thioredoxin-like_sf"/>
</dbReference>
<dbReference type="SUPFAM" id="SSF52833">
    <property type="entry name" value="Thioredoxin-like"/>
    <property type="match status" value="1"/>
</dbReference>
<evidence type="ECO:0000256" key="6">
    <source>
        <dbReference type="ARBA" id="ARBA00032058"/>
    </source>
</evidence>
<dbReference type="Proteomes" id="UP001165080">
    <property type="component" value="Unassembled WGS sequence"/>
</dbReference>
<sequence>MGANRGLPAISSLANAVLKTADGAEIVASTLWQSQPLAVLILRRPGCVLCRDEAQRLWTLKPQFDQLGVGLVCVIHEWIPREVTAFTAGFWPGPLYHDTSKAFYAALNGGTPLRGSIWGLLNPLGATWQRIRAASRRVAEHNLVGDGFTMGGAMVLRRGGGGGAGGGGDGEEGGSGGRGSGGSGGGVAWMHVESDIGLVAYPEAVLAAAREVVEAEKAEAAKGGKE</sequence>
<proteinExistence type="inferred from homology"/>
<evidence type="ECO:0000256" key="3">
    <source>
        <dbReference type="ARBA" id="ARBA00023284"/>
    </source>
</evidence>
<dbReference type="GO" id="GO:0005737">
    <property type="term" value="C:cytoplasm"/>
    <property type="evidence" value="ECO:0007669"/>
    <property type="project" value="UniProtKB-SubCell"/>
</dbReference>
<feature type="region of interest" description="Disordered" evidence="8">
    <location>
        <begin position="159"/>
        <end position="186"/>
    </location>
</feature>
<dbReference type="InterPro" id="IPR032801">
    <property type="entry name" value="PXL2A/B/C"/>
</dbReference>
<gene>
    <name evidence="9" type="primary">PLEST009015</name>
    <name evidence="9" type="ORF">PLESTB_001751300</name>
</gene>
<dbReference type="PANTHER" id="PTHR28630">
    <property type="match status" value="1"/>
</dbReference>
<evidence type="ECO:0000256" key="1">
    <source>
        <dbReference type="ARBA" id="ARBA00004496"/>
    </source>
</evidence>
<evidence type="ECO:0000256" key="5">
    <source>
        <dbReference type="ARBA" id="ARBA00023849"/>
    </source>
</evidence>
<keyword evidence="10" id="KW-1185">Reference proteome</keyword>
<evidence type="ECO:0000256" key="2">
    <source>
        <dbReference type="ARBA" id="ARBA00022490"/>
    </source>
</evidence>
<protein>
    <recommendedName>
        <fullName evidence="5">Peroxiredoxin-like 2A</fullName>
    </recommendedName>
    <alternativeName>
        <fullName evidence="7">Peroxiredoxin-like 2 activated in M-CSF stimulated monocytes</fullName>
    </alternativeName>
    <alternativeName>
        <fullName evidence="6">Redox-regulatory protein FAM213A</fullName>
    </alternativeName>
</protein>
<organism evidence="9 10">
    <name type="scientific">Pleodorina starrii</name>
    <dbReference type="NCBI Taxonomy" id="330485"/>
    <lineage>
        <taxon>Eukaryota</taxon>
        <taxon>Viridiplantae</taxon>
        <taxon>Chlorophyta</taxon>
        <taxon>core chlorophytes</taxon>
        <taxon>Chlorophyceae</taxon>
        <taxon>CS clade</taxon>
        <taxon>Chlamydomonadales</taxon>
        <taxon>Volvocaceae</taxon>
        <taxon>Pleodorina</taxon>
    </lineage>
</organism>
<dbReference type="AlphaFoldDB" id="A0A9W6F9L6"/>
<keyword evidence="3" id="KW-0676">Redox-active center</keyword>
<comment type="similarity">
    <text evidence="4">Belongs to the peroxiredoxin-like PRXL2 family. PRXL2A subfamily.</text>
</comment>
<comment type="subcellular location">
    <subcellularLocation>
        <location evidence="1">Cytoplasm</location>
    </subcellularLocation>
</comment>
<dbReference type="PANTHER" id="PTHR28630:SF31">
    <property type="entry name" value="PEROXIREDOXIN-LIKE 2A"/>
    <property type="match status" value="1"/>
</dbReference>
<accession>A0A9W6F9L6</accession>
<comment type="caution">
    <text evidence="9">The sequence shown here is derived from an EMBL/GenBank/DDBJ whole genome shotgun (WGS) entry which is preliminary data.</text>
</comment>
<evidence type="ECO:0000313" key="10">
    <source>
        <dbReference type="Proteomes" id="UP001165080"/>
    </source>
</evidence>
<dbReference type="Pfam" id="PF13911">
    <property type="entry name" value="AhpC-TSA_2"/>
    <property type="match status" value="1"/>
</dbReference>
<evidence type="ECO:0000256" key="4">
    <source>
        <dbReference type="ARBA" id="ARBA00023787"/>
    </source>
</evidence>
<keyword evidence="2" id="KW-0963">Cytoplasm</keyword>
<evidence type="ECO:0000256" key="8">
    <source>
        <dbReference type="SAM" id="MobiDB-lite"/>
    </source>
</evidence>
<dbReference type="OrthoDB" id="40334at2759"/>
<name>A0A9W6F9L6_9CHLO</name>